<evidence type="ECO:0000313" key="2">
    <source>
        <dbReference type="EMBL" id="AGZ43252.1"/>
    </source>
</evidence>
<keyword evidence="1" id="KW-1133">Transmembrane helix</keyword>
<accession>U5W2L3</accession>
<keyword evidence="1" id="KW-0472">Membrane</keyword>
<organism evidence="2 3">
    <name type="scientific">Actinoplanes friuliensis DSM 7358</name>
    <dbReference type="NCBI Taxonomy" id="1246995"/>
    <lineage>
        <taxon>Bacteria</taxon>
        <taxon>Bacillati</taxon>
        <taxon>Actinomycetota</taxon>
        <taxon>Actinomycetes</taxon>
        <taxon>Micromonosporales</taxon>
        <taxon>Micromonosporaceae</taxon>
        <taxon>Actinoplanes</taxon>
    </lineage>
</organism>
<dbReference type="OrthoDB" id="9993441at2"/>
<dbReference type="KEGG" id="afs:AFR_24930"/>
<dbReference type="PATRIC" id="fig|1246995.3.peg.5050"/>
<name>U5W2L3_9ACTN</name>
<dbReference type="HOGENOM" id="CLU_999765_0_0_11"/>
<keyword evidence="3" id="KW-1185">Reference proteome</keyword>
<evidence type="ECO:0000313" key="3">
    <source>
        <dbReference type="Proteomes" id="UP000017746"/>
    </source>
</evidence>
<sequence length="278" mass="30448">MTSVLAAEPFWQRFLTSAGFGGLMALTAALIAARIATQQLRHTKSQQANERWWTTLTWVYDRAVVEKDKRVALPHHVTFAMLTQLAERAQQPPADRLQQSSIKSILAMFEATDDGTAPQQGTIEVSDPAAAALLDDLRTTLSNDEELRERAEQLRYLESARTAVEREAAALGADVSGQNATVAVSWRGREVLVQIRYAREPIPTLTLLQAVDRLQRDVAAGHTTIGGILVVTALSRPAIDAFLAARNSTGIEVVAWTGSPDDRLLHEALQRLRPAPTP</sequence>
<proteinExistence type="predicted"/>
<protein>
    <submittedName>
        <fullName evidence="2">Uncharacterized protein</fullName>
    </submittedName>
</protein>
<dbReference type="Proteomes" id="UP000017746">
    <property type="component" value="Chromosome"/>
</dbReference>
<evidence type="ECO:0000256" key="1">
    <source>
        <dbReference type="SAM" id="Phobius"/>
    </source>
</evidence>
<reference evidence="2 3" key="1">
    <citation type="journal article" date="2014" name="J. Biotechnol.">
        <title>Complete genome sequence of the actinobacterium Actinoplanes friuliensis HAG 010964, producer of the lipopeptide antibiotic friulimycin.</title>
        <authorList>
            <person name="Ruckert C."/>
            <person name="Szczepanowski R."/>
            <person name="Albersmeier A."/>
            <person name="Goesmann A."/>
            <person name="Fischer N."/>
            <person name="Steinkamper A."/>
            <person name="Puhler A."/>
            <person name="Biener R."/>
            <person name="Schwartz D."/>
            <person name="Kalinowski J."/>
        </authorList>
    </citation>
    <scope>NUCLEOTIDE SEQUENCE [LARGE SCALE GENOMIC DNA]</scope>
    <source>
        <strain evidence="2 3">DSM 7358</strain>
    </source>
</reference>
<dbReference type="RefSeq" id="WP_023363842.1">
    <property type="nucleotide sequence ID" value="NC_022657.1"/>
</dbReference>
<dbReference type="EMBL" id="CP006272">
    <property type="protein sequence ID" value="AGZ43252.1"/>
    <property type="molecule type" value="Genomic_DNA"/>
</dbReference>
<dbReference type="eggNOG" id="ENOG5032K7Z">
    <property type="taxonomic scope" value="Bacteria"/>
</dbReference>
<keyword evidence="1" id="KW-0812">Transmembrane</keyword>
<feature type="transmembrane region" description="Helical" evidence="1">
    <location>
        <begin position="14"/>
        <end position="36"/>
    </location>
</feature>
<gene>
    <name evidence="2" type="ORF">AFR_24930</name>
</gene>
<dbReference type="AlphaFoldDB" id="U5W2L3"/>